<dbReference type="PANTHER" id="PTHR22916">
    <property type="entry name" value="GLYCOSYLTRANSFERASE"/>
    <property type="match status" value="1"/>
</dbReference>
<keyword evidence="2 4" id="KW-0808">Transferase</keyword>
<dbReference type="Pfam" id="PF00535">
    <property type="entry name" value="Glycos_transf_2"/>
    <property type="match status" value="1"/>
</dbReference>
<keyword evidence="1" id="KW-0328">Glycosyltransferase</keyword>
<reference evidence="5" key="1">
    <citation type="submission" date="2018-11" db="EMBL/GenBank/DDBJ databases">
        <title>Genome sequencing of a novel mesophilic and cellulolytic organism within the genus Hungateiclostridium.</title>
        <authorList>
            <person name="Rettenmaier R."/>
            <person name="Liebl W."/>
            <person name="Zverlov V."/>
        </authorList>
    </citation>
    <scope>NUCLEOTIDE SEQUENCE [LARGE SCALE GENOMIC DNA]</scope>
    <source>
        <strain evidence="5">N2K1</strain>
    </source>
</reference>
<dbReference type="SUPFAM" id="SSF53448">
    <property type="entry name" value="Nucleotide-diphospho-sugar transferases"/>
    <property type="match status" value="1"/>
</dbReference>
<dbReference type="CDD" id="cd00761">
    <property type="entry name" value="Glyco_tranf_GTA_type"/>
    <property type="match status" value="1"/>
</dbReference>
<dbReference type="EMBL" id="RLII01000014">
    <property type="protein sequence ID" value="RXE58677.1"/>
    <property type="molecule type" value="Genomic_DNA"/>
</dbReference>
<dbReference type="AlphaFoldDB" id="A0A4Q0I4G2"/>
<dbReference type="OrthoDB" id="9807674at2"/>
<comment type="caution">
    <text evidence="4">The sequence shown here is derived from an EMBL/GenBank/DDBJ whole genome shotgun (WGS) entry which is preliminary data.</text>
</comment>
<evidence type="ECO:0000313" key="4">
    <source>
        <dbReference type="EMBL" id="RXE58677.1"/>
    </source>
</evidence>
<sequence>MGTAKTLLSIVIPMYNVEKFLPSCLDSLIAAIDKDVEVILVDDGSSDSSLSIAKEYAKEASNFIVLSKENGGVSSARNLALQHIHGTYTCFVDSDDKVDSIALKKCIEMLKSSEQTDLFVFPYFEGNDKDGYLLKSYEIKEGKHSDLDELNMLTVRQKLNEPWKKIFLSHIILEHDLRFPEDMFMGEDICFFLDYLDHICSFTYFDLPFYYYRKNDESACSRVNTNFFAQQLKVYSKIGTYIKSSKLDDTYKKENEILLLHIITRDIQNLKNVSVTKREIKRGLVESKVYKTILDISYSGKADSIRKFLLMQDFYGVLSFILNIFKGEK</sequence>
<feature type="domain" description="Glycosyltransferase 2-like" evidence="3">
    <location>
        <begin position="9"/>
        <end position="134"/>
    </location>
</feature>
<evidence type="ECO:0000256" key="1">
    <source>
        <dbReference type="ARBA" id="ARBA00022676"/>
    </source>
</evidence>
<dbReference type="InterPro" id="IPR001173">
    <property type="entry name" value="Glyco_trans_2-like"/>
</dbReference>
<dbReference type="Proteomes" id="UP000289166">
    <property type="component" value="Unassembled WGS sequence"/>
</dbReference>
<evidence type="ECO:0000256" key="2">
    <source>
        <dbReference type="ARBA" id="ARBA00022679"/>
    </source>
</evidence>
<organism evidence="4 5">
    <name type="scientific">Acetivibrio mesophilus</name>
    <dbReference type="NCBI Taxonomy" id="2487273"/>
    <lineage>
        <taxon>Bacteria</taxon>
        <taxon>Bacillati</taxon>
        <taxon>Bacillota</taxon>
        <taxon>Clostridia</taxon>
        <taxon>Eubacteriales</taxon>
        <taxon>Oscillospiraceae</taxon>
        <taxon>Acetivibrio</taxon>
    </lineage>
</organism>
<name>A0A4Q0I4G2_9FIRM</name>
<dbReference type="PANTHER" id="PTHR22916:SF51">
    <property type="entry name" value="GLYCOSYLTRANSFERASE EPSH-RELATED"/>
    <property type="match status" value="1"/>
</dbReference>
<dbReference type="GO" id="GO:0016757">
    <property type="term" value="F:glycosyltransferase activity"/>
    <property type="evidence" value="ECO:0007669"/>
    <property type="project" value="UniProtKB-KW"/>
</dbReference>
<dbReference type="InterPro" id="IPR029044">
    <property type="entry name" value="Nucleotide-diphossugar_trans"/>
</dbReference>
<accession>A0A4Q0I4G2</accession>
<proteinExistence type="predicted"/>
<gene>
    <name evidence="4" type="ORF">EFD62_10925</name>
</gene>
<dbReference type="RefSeq" id="WP_128706104.1">
    <property type="nucleotide sequence ID" value="NZ_RLII01000014.1"/>
</dbReference>
<evidence type="ECO:0000259" key="3">
    <source>
        <dbReference type="Pfam" id="PF00535"/>
    </source>
</evidence>
<protein>
    <submittedName>
        <fullName evidence="4">Glycosyltransferase</fullName>
    </submittedName>
</protein>
<evidence type="ECO:0000313" key="5">
    <source>
        <dbReference type="Proteomes" id="UP000289166"/>
    </source>
</evidence>
<dbReference type="Gene3D" id="3.90.550.10">
    <property type="entry name" value="Spore Coat Polysaccharide Biosynthesis Protein SpsA, Chain A"/>
    <property type="match status" value="1"/>
</dbReference>
<keyword evidence="5" id="KW-1185">Reference proteome</keyword>